<keyword evidence="2" id="KW-1185">Reference proteome</keyword>
<evidence type="ECO:0000313" key="1">
    <source>
        <dbReference type="EMBL" id="CAI9586522.1"/>
    </source>
</evidence>
<sequence>MGGQLIFLPLKPTMGQYCSHWLQQWGTRSSTDTNDGALFMPLIPMMGHYSSFY</sequence>
<accession>A0ABN9ESR2</accession>
<evidence type="ECO:0000313" key="2">
    <source>
        <dbReference type="Proteomes" id="UP001162483"/>
    </source>
</evidence>
<comment type="caution">
    <text evidence="1">The sequence shown here is derived from an EMBL/GenBank/DDBJ whole genome shotgun (WGS) entry which is preliminary data.</text>
</comment>
<dbReference type="EMBL" id="CATNWA010015760">
    <property type="protein sequence ID" value="CAI9586522.1"/>
    <property type="molecule type" value="Genomic_DNA"/>
</dbReference>
<organism evidence="1 2">
    <name type="scientific">Staurois parvus</name>
    <dbReference type="NCBI Taxonomy" id="386267"/>
    <lineage>
        <taxon>Eukaryota</taxon>
        <taxon>Metazoa</taxon>
        <taxon>Chordata</taxon>
        <taxon>Craniata</taxon>
        <taxon>Vertebrata</taxon>
        <taxon>Euteleostomi</taxon>
        <taxon>Amphibia</taxon>
        <taxon>Batrachia</taxon>
        <taxon>Anura</taxon>
        <taxon>Neobatrachia</taxon>
        <taxon>Ranoidea</taxon>
        <taxon>Ranidae</taxon>
        <taxon>Staurois</taxon>
    </lineage>
</organism>
<dbReference type="Proteomes" id="UP001162483">
    <property type="component" value="Unassembled WGS sequence"/>
</dbReference>
<proteinExistence type="predicted"/>
<reference evidence="1" key="1">
    <citation type="submission" date="2023-05" db="EMBL/GenBank/DDBJ databases">
        <authorList>
            <person name="Stuckert A."/>
        </authorList>
    </citation>
    <scope>NUCLEOTIDE SEQUENCE</scope>
</reference>
<protein>
    <submittedName>
        <fullName evidence="1">Uncharacterized protein</fullName>
    </submittedName>
</protein>
<gene>
    <name evidence="1" type="ORF">SPARVUS_LOCUS10382398</name>
</gene>
<name>A0ABN9ESR2_9NEOB</name>